<dbReference type="AlphaFoldDB" id="A0A2U1SQD3"/>
<organism evidence="1 2">
    <name type="scientific">Methylosinus sporium</name>
    <dbReference type="NCBI Taxonomy" id="428"/>
    <lineage>
        <taxon>Bacteria</taxon>
        <taxon>Pseudomonadati</taxon>
        <taxon>Pseudomonadota</taxon>
        <taxon>Alphaproteobacteria</taxon>
        <taxon>Hyphomicrobiales</taxon>
        <taxon>Methylocystaceae</taxon>
        <taxon>Methylosinus</taxon>
    </lineage>
</organism>
<evidence type="ECO:0000313" key="2">
    <source>
        <dbReference type="Proteomes" id="UP000245137"/>
    </source>
</evidence>
<comment type="caution">
    <text evidence="1">The sequence shown here is derived from an EMBL/GenBank/DDBJ whole genome shotgun (WGS) entry which is preliminary data.</text>
</comment>
<dbReference type="EMBL" id="PUIV01000015">
    <property type="protein sequence ID" value="PWB93827.1"/>
    <property type="molecule type" value="Genomic_DNA"/>
</dbReference>
<protein>
    <submittedName>
        <fullName evidence="1">Uncharacterized protein</fullName>
    </submittedName>
</protein>
<reference evidence="1 2" key="1">
    <citation type="journal article" date="2018" name="Appl. Microbiol. Biotechnol.">
        <title>Co-cultivation of the strictly anaerobic methanogen Methanosarcina barkeri with aerobic methanotrophs in an oxygen-limited membrane bioreactor.</title>
        <authorList>
            <person name="In 't Zandt M.H."/>
            <person name="van den Bosch T.J.M."/>
            <person name="Rijkers R."/>
            <person name="van Kessel M.A.H.J."/>
            <person name="Jetten M.S.M."/>
            <person name="Welte C.U."/>
        </authorList>
    </citation>
    <scope>NUCLEOTIDE SEQUENCE [LARGE SCALE GENOMIC DNA]</scope>
    <source>
        <strain evidence="1 2">DSM 17706</strain>
    </source>
</reference>
<dbReference type="Proteomes" id="UP000245137">
    <property type="component" value="Unassembled WGS sequence"/>
</dbReference>
<evidence type="ECO:0000313" key="1">
    <source>
        <dbReference type="EMBL" id="PWB93827.1"/>
    </source>
</evidence>
<proteinExistence type="predicted"/>
<sequence>MLLRRSKEEKMHNSWKSGFFAAIGVTFAIIMSSGDALAGVTSVAGKSVVSPPGAIEAVHYSRYPHRHYVRYTHHRRPLHRRHALRYYRYGYDPAAAVVTSAAAGLIAAGAYAPSYAYPYDYGYPYPYPYYSGYGWGGGPVVYGGGWGYRPRYGGGWGYRPHYIGGFGGGGFHRVGGFGGGFHHGGFGGGFHHGGFGGGGFHGGGFHHR</sequence>
<accession>A0A2U1SQD3</accession>
<gene>
    <name evidence="1" type="ORF">C5689_11155</name>
</gene>
<keyword evidence="2" id="KW-1185">Reference proteome</keyword>
<name>A0A2U1SQD3_METSR</name>